<evidence type="ECO:0000256" key="3">
    <source>
        <dbReference type="ARBA" id="ARBA00012918"/>
    </source>
</evidence>
<feature type="binding site" evidence="6">
    <location>
        <position position="116"/>
    </location>
    <ligand>
        <name>substrate</name>
    </ligand>
</feature>
<proteinExistence type="inferred from homology"/>
<dbReference type="GO" id="GO:0004359">
    <property type="term" value="F:glutaminase activity"/>
    <property type="evidence" value="ECO:0007669"/>
    <property type="project" value="UniProtKB-UniRule"/>
</dbReference>
<dbReference type="GO" id="GO:0006537">
    <property type="term" value="P:glutamate biosynthetic process"/>
    <property type="evidence" value="ECO:0007669"/>
    <property type="project" value="TreeGrafter"/>
</dbReference>
<name>A0A0A7FYN6_9CLOT</name>
<dbReference type="PANTHER" id="PTHR12544">
    <property type="entry name" value="GLUTAMINASE"/>
    <property type="match status" value="1"/>
</dbReference>
<feature type="binding site" evidence="6">
    <location>
        <position position="161"/>
    </location>
    <ligand>
        <name>substrate</name>
    </ligand>
</feature>
<comment type="similarity">
    <text evidence="1 6">Belongs to the glutaminase family.</text>
</comment>
<evidence type="ECO:0000256" key="1">
    <source>
        <dbReference type="ARBA" id="ARBA00011076"/>
    </source>
</evidence>
<dbReference type="NCBIfam" id="TIGR03814">
    <property type="entry name" value="Gln_ase"/>
    <property type="match status" value="1"/>
</dbReference>
<dbReference type="HOGENOM" id="CLU_027932_1_1_9"/>
<dbReference type="GO" id="GO:0006543">
    <property type="term" value="P:L-glutamine catabolic process"/>
    <property type="evidence" value="ECO:0007669"/>
    <property type="project" value="TreeGrafter"/>
</dbReference>
<dbReference type="EMBL" id="CP006905">
    <property type="protein sequence ID" value="AIY84050.1"/>
    <property type="molecule type" value="Genomic_DNA"/>
</dbReference>
<dbReference type="FunFam" id="3.40.710.10:FF:000005">
    <property type="entry name" value="Glutaminase"/>
    <property type="match status" value="1"/>
</dbReference>
<feature type="binding site" evidence="6">
    <location>
        <position position="244"/>
    </location>
    <ligand>
        <name>substrate</name>
    </ligand>
</feature>
<sequence length="309" mass="33850">MISNSELEMLVEKNRKYIKDGHVATYIPGLATVDPNQLGVALYDLDTNKQFFAGDYDKRFAVESISKVPTLILATLDNGLDEVFEKIGTEPTGFPFNSIMNMQINRSKKPTNPFVNAGAIATTSLVKGKDTEERSARILDFFKKIMGDDGVKLNTEIYLSEKRTGDINRSLAYYMKGNGMLDGDVPDILDTYFRQCSMEVTALGLARMGAVLANEGVCPWNNERLFPVKTATVVKSLMVTCGLYDESGDFSVHIGIPSKSGVGGGILSSVPNRCGIGLFSPNLDKQGNSVASMKLLKDISDELKLDIFR</sequence>
<dbReference type="Gene3D" id="3.40.710.10">
    <property type="entry name" value="DD-peptidase/beta-lactamase superfamily"/>
    <property type="match status" value="1"/>
</dbReference>
<keyword evidence="6" id="KW-0007">Acetylation</keyword>
<dbReference type="InterPro" id="IPR015868">
    <property type="entry name" value="Glutaminase"/>
</dbReference>
<dbReference type="eggNOG" id="COG2066">
    <property type="taxonomic scope" value="Bacteria"/>
</dbReference>
<dbReference type="AlphaFoldDB" id="A0A0A7FYN6"/>
<comment type="subunit">
    <text evidence="2 6">Homotetramer.</text>
</comment>
<dbReference type="KEGG" id="cbv:U729_931"/>
<gene>
    <name evidence="6 7" type="primary">glsA</name>
    <name evidence="7" type="ORF">U729_931</name>
</gene>
<accession>A0A0A7FYN6</accession>
<dbReference type="EC" id="3.5.1.2" evidence="3 6"/>
<evidence type="ECO:0000313" key="7">
    <source>
        <dbReference type="EMBL" id="AIY84050.1"/>
    </source>
</evidence>
<dbReference type="STRING" id="1561.NPD11_2061"/>
<dbReference type="SUPFAM" id="SSF56601">
    <property type="entry name" value="beta-lactamase/transpeptidase-like"/>
    <property type="match status" value="1"/>
</dbReference>
<organism evidence="7 8">
    <name type="scientific">Clostridium baratii str. Sullivan</name>
    <dbReference type="NCBI Taxonomy" id="1415775"/>
    <lineage>
        <taxon>Bacteria</taxon>
        <taxon>Bacillati</taxon>
        <taxon>Bacillota</taxon>
        <taxon>Clostridia</taxon>
        <taxon>Eubacteriales</taxon>
        <taxon>Clostridiaceae</taxon>
        <taxon>Clostridium</taxon>
    </lineage>
</organism>
<reference evidence="7 8" key="1">
    <citation type="journal article" date="2015" name="Infect. Genet. Evol.">
        <title>Genomic sequences of six botulinum neurotoxin-producing strains representing three clostridial species illustrate the mobility and diversity of botulinum neurotoxin genes.</title>
        <authorList>
            <person name="Smith T.J."/>
            <person name="Hill K.K."/>
            <person name="Xie G."/>
            <person name="Foley B.T."/>
            <person name="Williamson C.H."/>
            <person name="Foster J.T."/>
            <person name="Johnson S.L."/>
            <person name="Chertkov O."/>
            <person name="Teshima H."/>
            <person name="Gibbons H.S."/>
            <person name="Johnsky L.A."/>
            <person name="Karavis M.A."/>
            <person name="Smith L.A."/>
        </authorList>
    </citation>
    <scope>NUCLEOTIDE SEQUENCE [LARGE SCALE GENOMIC DNA]</scope>
    <source>
        <strain evidence="7 8">Sullivan</strain>
    </source>
</reference>
<protein>
    <recommendedName>
        <fullName evidence="3 6">Glutaminase</fullName>
        <ecNumber evidence="3 6">3.5.1.2</ecNumber>
    </recommendedName>
</protein>
<dbReference type="Proteomes" id="UP000030635">
    <property type="component" value="Chromosome"/>
</dbReference>
<comment type="catalytic activity">
    <reaction evidence="5 6">
        <text>L-glutamine + H2O = L-glutamate + NH4(+)</text>
        <dbReference type="Rhea" id="RHEA:15889"/>
        <dbReference type="ChEBI" id="CHEBI:15377"/>
        <dbReference type="ChEBI" id="CHEBI:28938"/>
        <dbReference type="ChEBI" id="CHEBI:29985"/>
        <dbReference type="ChEBI" id="CHEBI:58359"/>
        <dbReference type="EC" id="3.5.1.2"/>
    </reaction>
</comment>
<dbReference type="HAMAP" id="MF_00313">
    <property type="entry name" value="Glutaminase"/>
    <property type="match status" value="1"/>
</dbReference>
<feature type="binding site" evidence="6">
    <location>
        <position position="168"/>
    </location>
    <ligand>
        <name>substrate</name>
    </ligand>
</feature>
<feature type="binding site" evidence="6">
    <location>
        <position position="262"/>
    </location>
    <ligand>
        <name>substrate</name>
    </ligand>
</feature>
<evidence type="ECO:0000256" key="2">
    <source>
        <dbReference type="ARBA" id="ARBA00011881"/>
    </source>
</evidence>
<dbReference type="Pfam" id="PF04960">
    <property type="entry name" value="Glutaminase"/>
    <property type="match status" value="1"/>
</dbReference>
<keyword evidence="8" id="KW-1185">Reference proteome</keyword>
<evidence type="ECO:0000256" key="4">
    <source>
        <dbReference type="ARBA" id="ARBA00022801"/>
    </source>
</evidence>
<evidence type="ECO:0000256" key="6">
    <source>
        <dbReference type="HAMAP-Rule" id="MF_00313"/>
    </source>
</evidence>
<dbReference type="InterPro" id="IPR012338">
    <property type="entry name" value="Beta-lactam/transpept-like"/>
</dbReference>
<keyword evidence="4 6" id="KW-0378">Hydrolase</keyword>
<dbReference type="PANTHER" id="PTHR12544:SF29">
    <property type="entry name" value="GLUTAMINASE"/>
    <property type="match status" value="1"/>
</dbReference>
<feature type="binding site" evidence="6">
    <location>
        <position position="192"/>
    </location>
    <ligand>
        <name>substrate</name>
    </ligand>
</feature>
<feature type="binding site" evidence="6">
    <location>
        <position position="64"/>
    </location>
    <ligand>
        <name>substrate</name>
    </ligand>
</feature>
<evidence type="ECO:0000313" key="8">
    <source>
        <dbReference type="Proteomes" id="UP000030635"/>
    </source>
</evidence>
<evidence type="ECO:0000256" key="5">
    <source>
        <dbReference type="ARBA" id="ARBA00049534"/>
    </source>
</evidence>